<dbReference type="PROSITE" id="PS51257">
    <property type="entry name" value="PROKAR_LIPOPROTEIN"/>
    <property type="match status" value="1"/>
</dbReference>
<gene>
    <name evidence="2" type="ORF">Q31a_53390</name>
</gene>
<keyword evidence="3" id="KW-1185">Reference proteome</keyword>
<proteinExistence type="predicted"/>
<evidence type="ECO:0000313" key="2">
    <source>
        <dbReference type="EMBL" id="QDV26959.1"/>
    </source>
</evidence>
<dbReference type="KEGG" id="ahel:Q31a_53390"/>
<reference evidence="2 3" key="1">
    <citation type="submission" date="2019-02" db="EMBL/GenBank/DDBJ databases">
        <title>Deep-cultivation of Planctomycetes and their phenomic and genomic characterization uncovers novel biology.</title>
        <authorList>
            <person name="Wiegand S."/>
            <person name="Jogler M."/>
            <person name="Boedeker C."/>
            <person name="Pinto D."/>
            <person name="Vollmers J."/>
            <person name="Rivas-Marin E."/>
            <person name="Kohn T."/>
            <person name="Peeters S.H."/>
            <person name="Heuer A."/>
            <person name="Rast P."/>
            <person name="Oberbeckmann S."/>
            <person name="Bunk B."/>
            <person name="Jeske O."/>
            <person name="Meyerdierks A."/>
            <person name="Storesund J.E."/>
            <person name="Kallscheuer N."/>
            <person name="Luecker S."/>
            <person name="Lage O.M."/>
            <person name="Pohl T."/>
            <person name="Merkel B.J."/>
            <person name="Hornburger P."/>
            <person name="Mueller R.-W."/>
            <person name="Bruemmer F."/>
            <person name="Labrenz M."/>
            <person name="Spormann A.M."/>
            <person name="Op den Camp H."/>
            <person name="Overmann J."/>
            <person name="Amann R."/>
            <person name="Jetten M.S.M."/>
            <person name="Mascher T."/>
            <person name="Medema M.H."/>
            <person name="Devos D.P."/>
            <person name="Kaster A.-K."/>
            <person name="Ovreas L."/>
            <person name="Rohde M."/>
            <person name="Galperin M.Y."/>
            <person name="Jogler C."/>
        </authorList>
    </citation>
    <scope>NUCLEOTIDE SEQUENCE [LARGE SCALE GENOMIC DNA]</scope>
    <source>
        <strain evidence="2 3">Q31a</strain>
    </source>
</reference>
<dbReference type="AlphaFoldDB" id="A0A518GED3"/>
<feature type="signal peptide" evidence="1">
    <location>
        <begin position="1"/>
        <end position="20"/>
    </location>
</feature>
<evidence type="ECO:0000256" key="1">
    <source>
        <dbReference type="SAM" id="SignalP"/>
    </source>
</evidence>
<dbReference type="Proteomes" id="UP000318017">
    <property type="component" value="Chromosome"/>
</dbReference>
<sequence precursor="true">MKTFPIFMLLVSIACRIVLASEPAALPKDVPPVLGAAIASADSERWAVQLSLPKITWEVVGEQQPKVEWPEFKVNVEEAVLTLSMGYHPATQLSDDSQNRIVDLKGRRLERNEALNRLKEKTPVLISVSGRMPDPFYLQCTKTDALIVILGIPDSPAPHLLPHALEATAGPAIIEDGRTTP</sequence>
<keyword evidence="1" id="KW-0732">Signal</keyword>
<organism evidence="2 3">
    <name type="scientific">Aureliella helgolandensis</name>
    <dbReference type="NCBI Taxonomy" id="2527968"/>
    <lineage>
        <taxon>Bacteria</taxon>
        <taxon>Pseudomonadati</taxon>
        <taxon>Planctomycetota</taxon>
        <taxon>Planctomycetia</taxon>
        <taxon>Pirellulales</taxon>
        <taxon>Pirellulaceae</taxon>
        <taxon>Aureliella</taxon>
    </lineage>
</organism>
<protein>
    <submittedName>
        <fullName evidence="2">Uncharacterized protein</fullName>
    </submittedName>
</protein>
<accession>A0A518GED3</accession>
<dbReference type="RefSeq" id="WP_145083623.1">
    <property type="nucleotide sequence ID" value="NZ_CP036298.1"/>
</dbReference>
<name>A0A518GED3_9BACT</name>
<dbReference type="EMBL" id="CP036298">
    <property type="protein sequence ID" value="QDV26959.1"/>
    <property type="molecule type" value="Genomic_DNA"/>
</dbReference>
<evidence type="ECO:0000313" key="3">
    <source>
        <dbReference type="Proteomes" id="UP000318017"/>
    </source>
</evidence>
<feature type="chain" id="PRO_5022114497" evidence="1">
    <location>
        <begin position="21"/>
        <end position="181"/>
    </location>
</feature>